<keyword evidence="4" id="KW-0804">Transcription</keyword>
<feature type="compositionally biased region" description="Basic and acidic residues" evidence="6">
    <location>
        <begin position="232"/>
        <end position="243"/>
    </location>
</feature>
<dbReference type="Gene3D" id="2.60.40.3960">
    <property type="entry name" value="Velvet domain"/>
    <property type="match status" value="1"/>
</dbReference>
<keyword evidence="9" id="KW-1185">Reference proteome</keyword>
<keyword evidence="5" id="KW-0539">Nucleus</keyword>
<evidence type="ECO:0000313" key="8">
    <source>
        <dbReference type="EMBL" id="TVY85505.1"/>
    </source>
</evidence>
<evidence type="ECO:0000256" key="5">
    <source>
        <dbReference type="ARBA" id="ARBA00023242"/>
    </source>
</evidence>
<dbReference type="InterPro" id="IPR021740">
    <property type="entry name" value="Velvet"/>
</dbReference>
<evidence type="ECO:0000256" key="3">
    <source>
        <dbReference type="ARBA" id="ARBA00023015"/>
    </source>
</evidence>
<dbReference type="Pfam" id="PF11754">
    <property type="entry name" value="Velvet"/>
    <property type="match status" value="2"/>
</dbReference>
<accession>A0A8T9CI44</accession>
<keyword evidence="3" id="KW-0805">Transcription regulation</keyword>
<feature type="region of interest" description="Disordered" evidence="6">
    <location>
        <begin position="193"/>
        <end position="344"/>
    </location>
</feature>
<feature type="domain" description="Velvet" evidence="7">
    <location>
        <begin position="20"/>
        <end position="192"/>
    </location>
</feature>
<dbReference type="Proteomes" id="UP000469558">
    <property type="component" value="Unassembled WGS sequence"/>
</dbReference>
<gene>
    <name evidence="8" type="primary">RYP2</name>
    <name evidence="8" type="ORF">LSUE1_G000212</name>
</gene>
<comment type="subcellular location">
    <subcellularLocation>
        <location evidence="1">Nucleus</location>
    </subcellularLocation>
</comment>
<reference evidence="8 9" key="1">
    <citation type="submission" date="2018-05" db="EMBL/GenBank/DDBJ databases">
        <title>Genome sequencing and assembly of the regulated plant pathogen Lachnellula willkommii and related sister species for the development of diagnostic species identification markers.</title>
        <authorList>
            <person name="Giroux E."/>
            <person name="Bilodeau G."/>
        </authorList>
    </citation>
    <scope>NUCLEOTIDE SEQUENCE [LARGE SCALE GENOMIC DNA]</scope>
    <source>
        <strain evidence="8 9">CBS 268.59</strain>
    </source>
</reference>
<dbReference type="PANTHER" id="PTHR33572">
    <property type="entry name" value="SPORE DEVELOPMENT REGULATOR VOSA"/>
    <property type="match status" value="1"/>
</dbReference>
<evidence type="ECO:0000256" key="1">
    <source>
        <dbReference type="ARBA" id="ARBA00004123"/>
    </source>
</evidence>
<evidence type="ECO:0000256" key="6">
    <source>
        <dbReference type="SAM" id="MobiDB-lite"/>
    </source>
</evidence>
<feature type="compositionally biased region" description="Low complexity" evidence="6">
    <location>
        <begin position="218"/>
        <end position="227"/>
    </location>
</feature>
<proteinExistence type="predicted"/>
<dbReference type="InterPro" id="IPR037525">
    <property type="entry name" value="Velvet_dom"/>
</dbReference>
<feature type="compositionally biased region" description="Polar residues" evidence="6">
    <location>
        <begin position="253"/>
        <end position="344"/>
    </location>
</feature>
<keyword evidence="2" id="KW-0749">Sporulation</keyword>
<evidence type="ECO:0000259" key="7">
    <source>
        <dbReference type="PROSITE" id="PS51821"/>
    </source>
</evidence>
<comment type="caution">
    <text evidence="8">The sequence shown here is derived from an EMBL/GenBank/DDBJ whole genome shotgun (WGS) entry which is preliminary data.</text>
</comment>
<organism evidence="8 9">
    <name type="scientific">Lachnellula suecica</name>
    <dbReference type="NCBI Taxonomy" id="602035"/>
    <lineage>
        <taxon>Eukaryota</taxon>
        <taxon>Fungi</taxon>
        <taxon>Dikarya</taxon>
        <taxon>Ascomycota</taxon>
        <taxon>Pezizomycotina</taxon>
        <taxon>Leotiomycetes</taxon>
        <taxon>Helotiales</taxon>
        <taxon>Lachnaceae</taxon>
        <taxon>Lachnellula</taxon>
    </lineage>
</organism>
<dbReference type="InterPro" id="IPR038491">
    <property type="entry name" value="Velvet_dom_sf"/>
</dbReference>
<evidence type="ECO:0000256" key="4">
    <source>
        <dbReference type="ARBA" id="ARBA00023163"/>
    </source>
</evidence>
<dbReference type="GO" id="GO:0005634">
    <property type="term" value="C:nucleus"/>
    <property type="evidence" value="ECO:0007669"/>
    <property type="project" value="UniProtKB-SubCell"/>
</dbReference>
<dbReference type="EMBL" id="QGMK01000005">
    <property type="protein sequence ID" value="TVY85505.1"/>
    <property type="molecule type" value="Genomic_DNA"/>
</dbReference>
<protein>
    <submittedName>
        <fullName evidence="8">Spore development regulator RYP2</fullName>
    </submittedName>
</protein>
<evidence type="ECO:0000313" key="9">
    <source>
        <dbReference type="Proteomes" id="UP000469558"/>
    </source>
</evidence>
<dbReference type="PANTHER" id="PTHR33572:SF18">
    <property type="entry name" value="SPORE DEVELOPMENT REGULATOR VOSA"/>
    <property type="match status" value="1"/>
</dbReference>
<dbReference type="PROSITE" id="PS51821">
    <property type="entry name" value="VELVET"/>
    <property type="match status" value="1"/>
</dbReference>
<evidence type="ECO:0000256" key="2">
    <source>
        <dbReference type="ARBA" id="ARBA00022969"/>
    </source>
</evidence>
<dbReference type="OrthoDB" id="5599552at2759"/>
<name>A0A8T9CI44_9HELO</name>
<sequence>MNVVHSSHQFADAATARVIGLRSNDCELLIRQGPENAKIAVGKEKDRKPVDPPPIIQLKISPQNDPGQNYLQSPYFFMSCNLIGDSNDATGLPAGPLGTALAGTLVSSLHRLKDTDNSDGAFFVFGDLSIKIEGSFRLQFNLYEMRERECFHMQSIRSDSFPVHSHKNFPGMSESTFLTRSFSDQGVRLRLRKEPRTLLRKRGPASDDYQPRTYRNRQQSQGGEQQGTEPQDTPRKKQAEKGESMQLPIHSNPYDQARQQQVNRSFSMTSSGSYNEEAQATNKRPRTGSDQGTTFGQQQALDSPQQYSQQNFSTHQFVAPQQPQQHYGSYTYGQSPQPASMSSRNQYFPQRVNIPAYSYDPNSHRSPQSASFGGQAQNMPYNTHQPVLAATPVQRAQSGQTYEGQGLGINTRTQMPASMTMPMIQGMQAPTYGRMPTGVNYGPPTPVTPSSTYGDYSPHTGAMGGHFMGSRPGSMGTTSAPGL</sequence>
<dbReference type="AlphaFoldDB" id="A0A8T9CI44"/>
<dbReference type="GO" id="GO:0030435">
    <property type="term" value="P:sporulation resulting in formation of a cellular spore"/>
    <property type="evidence" value="ECO:0007669"/>
    <property type="project" value="UniProtKB-KW"/>
</dbReference>